<dbReference type="EMBL" id="CP073078">
    <property type="protein sequence ID" value="QUD88055.1"/>
    <property type="molecule type" value="Genomic_DNA"/>
</dbReference>
<organism evidence="1 2">
    <name type="scientific">Phenylobacterium montanum</name>
    <dbReference type="NCBI Taxonomy" id="2823693"/>
    <lineage>
        <taxon>Bacteria</taxon>
        <taxon>Pseudomonadati</taxon>
        <taxon>Pseudomonadota</taxon>
        <taxon>Alphaproteobacteria</taxon>
        <taxon>Caulobacterales</taxon>
        <taxon>Caulobacteraceae</taxon>
        <taxon>Phenylobacterium</taxon>
    </lineage>
</organism>
<sequence>MQLEANFESAVAILKAAGVRVWAVTIGTETTTTDGGATTGNQTPVPGFAPGGAGQAYNDWLRTTGAPTYTGGRILDEADAEMSSRDSQLWRVDYHPFADWFGSLIAVSFVPGSGGMNGSYNITATGGGCLVEPVVQATVSGGAISAVSTTNVGAGCGSTPSFSTSAIAGLSGGSITATVTALRNGIHPRSLTDLTGSSVDANGLVATYLQSQFVSGLALP</sequence>
<reference evidence="1" key="1">
    <citation type="submission" date="2021-04" db="EMBL/GenBank/DDBJ databases">
        <title>The complete genome sequence of Caulobacter sp. S6.</title>
        <authorList>
            <person name="Tang Y."/>
            <person name="Ouyang W."/>
            <person name="Liu Q."/>
            <person name="Huang B."/>
            <person name="Guo Z."/>
            <person name="Lei P."/>
        </authorList>
    </citation>
    <scope>NUCLEOTIDE SEQUENCE</scope>
    <source>
        <strain evidence="1">S6</strain>
    </source>
</reference>
<gene>
    <name evidence="1" type="ORF">KCG34_23990</name>
</gene>
<proteinExistence type="predicted"/>
<name>A0A975FZ19_9CAUL</name>
<dbReference type="RefSeq" id="WP_211938106.1">
    <property type="nucleotide sequence ID" value="NZ_CP073078.1"/>
</dbReference>
<keyword evidence="2" id="KW-1185">Reference proteome</keyword>
<dbReference type="Proteomes" id="UP000676409">
    <property type="component" value="Chromosome"/>
</dbReference>
<dbReference type="KEGG" id="caul:KCG34_23990"/>
<accession>A0A975FZ19</accession>
<protein>
    <submittedName>
        <fullName evidence="1">Uncharacterized protein</fullName>
    </submittedName>
</protein>
<dbReference type="AlphaFoldDB" id="A0A975FZ19"/>
<evidence type="ECO:0000313" key="1">
    <source>
        <dbReference type="EMBL" id="QUD88055.1"/>
    </source>
</evidence>
<evidence type="ECO:0000313" key="2">
    <source>
        <dbReference type="Proteomes" id="UP000676409"/>
    </source>
</evidence>